<feature type="compositionally biased region" description="Basic and acidic residues" evidence="1">
    <location>
        <begin position="48"/>
        <end position="68"/>
    </location>
</feature>
<sequence length="182" mass="20839">MGCVNVALANSQQRERNKQQEKEEAEKKKQQSGEDTEHDWQHTNPQQSEKHHAAYGKSRDGSAKHDGKQQNGNQQNREHETPYQKLRETYSPEEITLLRHLQHERDQVKALQQNDGQDDSPVKKKSKHIPIEIDAIDAITPDNWIPRSGILKRNSGQHPLNAEPRLEALFSAGLITPLSKHE</sequence>
<feature type="compositionally biased region" description="Basic and acidic residues" evidence="1">
    <location>
        <begin position="13"/>
        <end position="32"/>
    </location>
</feature>
<feature type="region of interest" description="Disordered" evidence="1">
    <location>
        <begin position="1"/>
        <end position="127"/>
    </location>
</feature>
<evidence type="ECO:0000313" key="3">
    <source>
        <dbReference type="Proteomes" id="UP001310890"/>
    </source>
</evidence>
<dbReference type="EMBL" id="JAVRRL010000183">
    <property type="protein sequence ID" value="KAK5105644.1"/>
    <property type="molecule type" value="Genomic_DNA"/>
</dbReference>
<name>A0AAN7YKN6_9PEZI</name>
<evidence type="ECO:0000313" key="2">
    <source>
        <dbReference type="EMBL" id="KAK5105644.1"/>
    </source>
</evidence>
<proteinExistence type="predicted"/>
<evidence type="ECO:0000256" key="1">
    <source>
        <dbReference type="SAM" id="MobiDB-lite"/>
    </source>
</evidence>
<protein>
    <submittedName>
        <fullName evidence="2">Uncharacterized protein</fullName>
    </submittedName>
</protein>
<dbReference type="Proteomes" id="UP001310890">
    <property type="component" value="Unassembled WGS sequence"/>
</dbReference>
<dbReference type="AlphaFoldDB" id="A0AAN7YKN6"/>
<organism evidence="2 3">
    <name type="scientific">Meristemomyces frigidus</name>
    <dbReference type="NCBI Taxonomy" id="1508187"/>
    <lineage>
        <taxon>Eukaryota</taxon>
        <taxon>Fungi</taxon>
        <taxon>Dikarya</taxon>
        <taxon>Ascomycota</taxon>
        <taxon>Pezizomycotina</taxon>
        <taxon>Dothideomycetes</taxon>
        <taxon>Dothideomycetidae</taxon>
        <taxon>Mycosphaerellales</taxon>
        <taxon>Teratosphaeriaceae</taxon>
        <taxon>Meristemomyces</taxon>
    </lineage>
</organism>
<comment type="caution">
    <text evidence="2">The sequence shown here is derived from an EMBL/GenBank/DDBJ whole genome shotgun (WGS) entry which is preliminary data.</text>
</comment>
<accession>A0AAN7YKN6</accession>
<feature type="compositionally biased region" description="Basic and acidic residues" evidence="1">
    <location>
        <begin position="76"/>
        <end position="90"/>
    </location>
</feature>
<reference evidence="2" key="1">
    <citation type="submission" date="2023-08" db="EMBL/GenBank/DDBJ databases">
        <title>Black Yeasts Isolated from many extreme environments.</title>
        <authorList>
            <person name="Coleine C."/>
            <person name="Stajich J.E."/>
            <person name="Selbmann L."/>
        </authorList>
    </citation>
    <scope>NUCLEOTIDE SEQUENCE</scope>
    <source>
        <strain evidence="2">CCFEE 5401</strain>
    </source>
</reference>
<gene>
    <name evidence="2" type="ORF">LTR62_002635</name>
</gene>